<comment type="similarity">
    <text evidence="5">Belongs to the copper transporter (Ctr) (TC 1.A.56) family. SLC31A subfamily.</text>
</comment>
<protein>
    <recommendedName>
        <fullName evidence="5">Copper transport protein</fullName>
    </recommendedName>
</protein>
<dbReference type="PANTHER" id="PTHR12483:SF27">
    <property type="entry name" value="COPPER TRANSPORT PROTEIN CTR1"/>
    <property type="match status" value="1"/>
</dbReference>
<name>A0A9W4JZ98_9EURO</name>
<organism evidence="6 7">
    <name type="scientific">Penicillium salamii</name>
    <dbReference type="NCBI Taxonomy" id="1612424"/>
    <lineage>
        <taxon>Eukaryota</taxon>
        <taxon>Fungi</taxon>
        <taxon>Dikarya</taxon>
        <taxon>Ascomycota</taxon>
        <taxon>Pezizomycotina</taxon>
        <taxon>Eurotiomycetes</taxon>
        <taxon>Eurotiomycetidae</taxon>
        <taxon>Eurotiales</taxon>
        <taxon>Aspergillaceae</taxon>
        <taxon>Penicillium</taxon>
    </lineage>
</organism>
<dbReference type="OrthoDB" id="73901at2759"/>
<keyword evidence="5" id="KW-0813">Transport</keyword>
<evidence type="ECO:0000256" key="5">
    <source>
        <dbReference type="RuleBase" id="RU367022"/>
    </source>
</evidence>
<keyword evidence="2 5" id="KW-0812">Transmembrane</keyword>
<evidence type="ECO:0000256" key="2">
    <source>
        <dbReference type="ARBA" id="ARBA00022692"/>
    </source>
</evidence>
<dbReference type="EMBL" id="CAJVPA010000239">
    <property type="protein sequence ID" value="CAG8420591.1"/>
    <property type="molecule type" value="Genomic_DNA"/>
</dbReference>
<sequence>MHPAMDHDAHNANTSSHSMEMRMPFVFSTDTRITIFFPRWITSSITQYILTLVFLFMLAILNRFLGAFRFQLEQAWSNRESHLRKVETEVSGNRPPRSKRNALPVYTQVSESDDSVSTGRENSRREFYPWKSSGPWGLRKDGTRALLEFGRAFIGYVLMLAVMSFNVGVFAAVLLGVLCGELGLGRFSQGMAGW</sequence>
<keyword evidence="5" id="KW-0187">Copper transport</keyword>
<reference evidence="6" key="1">
    <citation type="submission" date="2021-07" db="EMBL/GenBank/DDBJ databases">
        <authorList>
            <person name="Branca A.L. A."/>
        </authorList>
    </citation>
    <scope>NUCLEOTIDE SEQUENCE</scope>
</reference>
<evidence type="ECO:0000256" key="4">
    <source>
        <dbReference type="ARBA" id="ARBA00023136"/>
    </source>
</evidence>
<feature type="transmembrane region" description="Helical" evidence="5">
    <location>
        <begin position="153"/>
        <end position="178"/>
    </location>
</feature>
<evidence type="ECO:0000256" key="1">
    <source>
        <dbReference type="ARBA" id="ARBA00004141"/>
    </source>
</evidence>
<gene>
    <name evidence="6" type="ORF">PSALAMII_LOCUS10169</name>
</gene>
<comment type="caution">
    <text evidence="6">The sequence shown here is derived from an EMBL/GenBank/DDBJ whole genome shotgun (WGS) entry which is preliminary data.</text>
</comment>
<dbReference type="PANTHER" id="PTHR12483">
    <property type="entry name" value="SOLUTE CARRIER FAMILY 31 COPPER TRANSPORTERS"/>
    <property type="match status" value="1"/>
</dbReference>
<evidence type="ECO:0000313" key="6">
    <source>
        <dbReference type="EMBL" id="CAG8420591.1"/>
    </source>
</evidence>
<feature type="transmembrane region" description="Helical" evidence="5">
    <location>
        <begin position="45"/>
        <end position="65"/>
    </location>
</feature>
<proteinExistence type="inferred from homology"/>
<keyword evidence="5" id="KW-0186">Copper</keyword>
<accession>A0A9W4JZ98</accession>
<dbReference type="GO" id="GO:0005375">
    <property type="term" value="F:copper ion transmembrane transporter activity"/>
    <property type="evidence" value="ECO:0007669"/>
    <property type="project" value="UniProtKB-UniRule"/>
</dbReference>
<comment type="subcellular location">
    <subcellularLocation>
        <location evidence="1 5">Membrane</location>
        <topology evidence="1 5">Multi-pass membrane protein</topology>
    </subcellularLocation>
</comment>
<dbReference type="GO" id="GO:0005886">
    <property type="term" value="C:plasma membrane"/>
    <property type="evidence" value="ECO:0007669"/>
    <property type="project" value="TreeGrafter"/>
</dbReference>
<dbReference type="Pfam" id="PF04145">
    <property type="entry name" value="Ctr"/>
    <property type="match status" value="1"/>
</dbReference>
<evidence type="ECO:0000256" key="3">
    <source>
        <dbReference type="ARBA" id="ARBA00022989"/>
    </source>
</evidence>
<keyword evidence="3 5" id="KW-1133">Transmembrane helix</keyword>
<keyword evidence="4 5" id="KW-0472">Membrane</keyword>
<dbReference type="InterPro" id="IPR007274">
    <property type="entry name" value="Cop_transporter"/>
</dbReference>
<evidence type="ECO:0000313" key="7">
    <source>
        <dbReference type="Proteomes" id="UP001152646"/>
    </source>
</evidence>
<keyword evidence="5" id="KW-0406">Ion transport</keyword>
<dbReference type="Proteomes" id="UP001152646">
    <property type="component" value="Unassembled WGS sequence"/>
</dbReference>
<dbReference type="AlphaFoldDB" id="A0A9W4JZ98"/>